<dbReference type="SMART" id="SM00380">
    <property type="entry name" value="AP2"/>
    <property type="match status" value="1"/>
</dbReference>
<dbReference type="CDD" id="cd00018">
    <property type="entry name" value="AP2"/>
    <property type="match status" value="1"/>
</dbReference>
<keyword evidence="2" id="KW-0805">Transcription regulation</keyword>
<name>A0A2G9HYJ9_9LAMI</name>
<dbReference type="InterPro" id="IPR016177">
    <property type="entry name" value="DNA-bd_dom_sf"/>
</dbReference>
<evidence type="ECO:0000256" key="5">
    <source>
        <dbReference type="ARBA" id="ARBA00023242"/>
    </source>
</evidence>
<dbReference type="STRING" id="429701.A0A2G9HYJ9"/>
<dbReference type="GO" id="GO:0003700">
    <property type="term" value="F:DNA-binding transcription factor activity"/>
    <property type="evidence" value="ECO:0007669"/>
    <property type="project" value="InterPro"/>
</dbReference>
<gene>
    <name evidence="7" type="ORF">CDL12_04746</name>
</gene>
<dbReference type="AlphaFoldDB" id="A0A2G9HYJ9"/>
<evidence type="ECO:0000256" key="3">
    <source>
        <dbReference type="ARBA" id="ARBA00023125"/>
    </source>
</evidence>
<dbReference type="PROSITE" id="PS51032">
    <property type="entry name" value="AP2_ERF"/>
    <property type="match status" value="1"/>
</dbReference>
<dbReference type="EMBL" id="NKXS01000733">
    <property type="protein sequence ID" value="PIN22553.1"/>
    <property type="molecule type" value="Genomic_DNA"/>
</dbReference>
<protein>
    <recommendedName>
        <fullName evidence="6">AP2/ERF domain-containing protein</fullName>
    </recommendedName>
</protein>
<organism evidence="7 8">
    <name type="scientific">Handroanthus impetiginosus</name>
    <dbReference type="NCBI Taxonomy" id="429701"/>
    <lineage>
        <taxon>Eukaryota</taxon>
        <taxon>Viridiplantae</taxon>
        <taxon>Streptophyta</taxon>
        <taxon>Embryophyta</taxon>
        <taxon>Tracheophyta</taxon>
        <taxon>Spermatophyta</taxon>
        <taxon>Magnoliopsida</taxon>
        <taxon>eudicotyledons</taxon>
        <taxon>Gunneridae</taxon>
        <taxon>Pentapetalae</taxon>
        <taxon>asterids</taxon>
        <taxon>lamiids</taxon>
        <taxon>Lamiales</taxon>
        <taxon>Bignoniaceae</taxon>
        <taxon>Crescentiina</taxon>
        <taxon>Tabebuia alliance</taxon>
        <taxon>Handroanthus</taxon>
    </lineage>
</organism>
<keyword evidence="8" id="KW-1185">Reference proteome</keyword>
<keyword evidence="3" id="KW-0238">DNA-binding</keyword>
<proteinExistence type="predicted"/>
<keyword evidence="4" id="KW-0804">Transcription</keyword>
<sequence length="219" mass="25048">MKKLTPKTRIVKISYSDPDATDSSSDELNFNPTCKRSKKITHKIFIQGGKILENKKHHAFVPQIAPQNILNPSKKTIKNYYVGVRMRKSGRFGAEIRDPFLKKKLWLGTFTTPEEASRAYISKKREFEEKRKELRGSGRDLPHSNPFLENEPSDLYEEKVDSNDVTEVDVKDMVSGDEEAEFGYLNDAQVIDNYGRFVGEFSKIDDMSIPSTEDGVFLC</sequence>
<dbReference type="Gene3D" id="3.30.730.10">
    <property type="entry name" value="AP2/ERF domain"/>
    <property type="match status" value="1"/>
</dbReference>
<dbReference type="PANTHER" id="PTHR31194:SF62">
    <property type="entry name" value="ETHYLENE-RESPONSIVE TRANSCRIPTION FACTOR ERF118"/>
    <property type="match status" value="1"/>
</dbReference>
<evidence type="ECO:0000313" key="8">
    <source>
        <dbReference type="Proteomes" id="UP000231279"/>
    </source>
</evidence>
<evidence type="ECO:0000256" key="4">
    <source>
        <dbReference type="ARBA" id="ARBA00023163"/>
    </source>
</evidence>
<dbReference type="InterPro" id="IPR001471">
    <property type="entry name" value="AP2/ERF_dom"/>
</dbReference>
<dbReference type="OrthoDB" id="885920at2759"/>
<evidence type="ECO:0000256" key="1">
    <source>
        <dbReference type="ARBA" id="ARBA00004123"/>
    </source>
</evidence>
<dbReference type="Proteomes" id="UP000231279">
    <property type="component" value="Unassembled WGS sequence"/>
</dbReference>
<evidence type="ECO:0000259" key="6">
    <source>
        <dbReference type="PROSITE" id="PS51032"/>
    </source>
</evidence>
<comment type="caution">
    <text evidence="7">The sequence shown here is derived from an EMBL/GenBank/DDBJ whole genome shotgun (WGS) entry which is preliminary data.</text>
</comment>
<reference evidence="8" key="1">
    <citation type="journal article" date="2018" name="Gigascience">
        <title>Genome assembly of the Pink Ipe (Handroanthus impetiginosus, Bignoniaceae), a highly valued, ecologically keystone Neotropical timber forest tree.</title>
        <authorList>
            <person name="Silva-Junior O.B."/>
            <person name="Grattapaglia D."/>
            <person name="Novaes E."/>
            <person name="Collevatti R.G."/>
        </authorList>
    </citation>
    <scope>NUCLEOTIDE SEQUENCE [LARGE SCALE GENOMIC DNA]</scope>
    <source>
        <strain evidence="8">cv. UFG-1</strain>
    </source>
</reference>
<dbReference type="GO" id="GO:0003677">
    <property type="term" value="F:DNA binding"/>
    <property type="evidence" value="ECO:0007669"/>
    <property type="project" value="UniProtKB-KW"/>
</dbReference>
<feature type="domain" description="AP2/ERF" evidence="6">
    <location>
        <begin position="80"/>
        <end position="137"/>
    </location>
</feature>
<dbReference type="InterPro" id="IPR036955">
    <property type="entry name" value="AP2/ERF_dom_sf"/>
</dbReference>
<comment type="subcellular location">
    <subcellularLocation>
        <location evidence="1">Nucleus</location>
    </subcellularLocation>
</comment>
<accession>A0A2G9HYJ9</accession>
<dbReference type="SUPFAM" id="SSF54171">
    <property type="entry name" value="DNA-binding domain"/>
    <property type="match status" value="1"/>
</dbReference>
<dbReference type="PRINTS" id="PR00367">
    <property type="entry name" value="ETHRSPELEMNT"/>
</dbReference>
<dbReference type="InterPro" id="IPR050913">
    <property type="entry name" value="AP2/ERF_ERF"/>
</dbReference>
<evidence type="ECO:0000313" key="7">
    <source>
        <dbReference type="EMBL" id="PIN22553.1"/>
    </source>
</evidence>
<keyword evidence="5" id="KW-0539">Nucleus</keyword>
<dbReference type="PANTHER" id="PTHR31194">
    <property type="entry name" value="SHN SHINE , DNA BINDING / TRANSCRIPTION FACTOR"/>
    <property type="match status" value="1"/>
</dbReference>
<dbReference type="GO" id="GO:0005634">
    <property type="term" value="C:nucleus"/>
    <property type="evidence" value="ECO:0007669"/>
    <property type="project" value="UniProtKB-SubCell"/>
</dbReference>
<evidence type="ECO:0000256" key="2">
    <source>
        <dbReference type="ARBA" id="ARBA00023015"/>
    </source>
</evidence>